<dbReference type="InterPro" id="IPR052179">
    <property type="entry name" value="DD-CPase-like"/>
</dbReference>
<dbReference type="GO" id="GO:0008233">
    <property type="term" value="F:peptidase activity"/>
    <property type="evidence" value="ECO:0007669"/>
    <property type="project" value="InterPro"/>
</dbReference>
<evidence type="ECO:0000313" key="5">
    <source>
        <dbReference type="Proteomes" id="UP000177078"/>
    </source>
</evidence>
<organism evidence="4 5">
    <name type="scientific">Candidatus Wildermuthbacteria bacterium RIFCSPHIGHO2_12_FULL_40_12</name>
    <dbReference type="NCBI Taxonomy" id="1802457"/>
    <lineage>
        <taxon>Bacteria</taxon>
        <taxon>Candidatus Wildermuthiibacteriota</taxon>
    </lineage>
</organism>
<dbReference type="AlphaFoldDB" id="A0A1G2RGV2"/>
<evidence type="ECO:0000256" key="1">
    <source>
        <dbReference type="SAM" id="Coils"/>
    </source>
</evidence>
<evidence type="ECO:0000313" key="4">
    <source>
        <dbReference type="EMBL" id="OHA71281.1"/>
    </source>
</evidence>
<keyword evidence="1" id="KW-0175">Coiled coil</keyword>
<dbReference type="InterPro" id="IPR058193">
    <property type="entry name" value="VanY/YodJ_core_dom"/>
</dbReference>
<sequence>MADTKEILVKLLTIILALIIVAGLGYGGYRGYQYYLFTENLKEVKNNLFLTKIDLEKKIGQFELNILQLSAENTNLTNSLIEERNRNNEFEAQIQSIQGTVDIVQKLQNTDKELLQKYSKVYFLNENYTPESLVAIDSKYLQDKNESEQIHVSVQRFLYSLLDRATANGTPLEIISAYRSFKEQASLKTGYKVTYGSGANKFSADQGYSEHQLGTTVDFTTPDLGAGFSKFETTTAYTWLTENAYKYGFALSYPKNNAYYQFEPWHWRFIGVELVQKLHDNHLYFYDLDQRLIDTYLISIFD</sequence>
<dbReference type="PANTHER" id="PTHR34385">
    <property type="entry name" value="D-ALANYL-D-ALANINE CARBOXYPEPTIDASE"/>
    <property type="match status" value="1"/>
</dbReference>
<comment type="caution">
    <text evidence="4">The sequence shown here is derived from an EMBL/GenBank/DDBJ whole genome shotgun (WGS) entry which is preliminary data.</text>
</comment>
<dbReference type="Proteomes" id="UP000177078">
    <property type="component" value="Unassembled WGS sequence"/>
</dbReference>
<feature type="coiled-coil region" evidence="1">
    <location>
        <begin position="52"/>
        <end position="100"/>
    </location>
</feature>
<keyword evidence="2" id="KW-1133">Transmembrane helix</keyword>
<evidence type="ECO:0000259" key="3">
    <source>
        <dbReference type="Pfam" id="PF02557"/>
    </source>
</evidence>
<dbReference type="STRING" id="1802457.A3F15_01520"/>
<name>A0A1G2RGV2_9BACT</name>
<feature type="transmembrane region" description="Helical" evidence="2">
    <location>
        <begin position="7"/>
        <end position="29"/>
    </location>
</feature>
<gene>
    <name evidence="4" type="ORF">A3F15_01520</name>
</gene>
<dbReference type="GO" id="GO:0006508">
    <property type="term" value="P:proteolysis"/>
    <property type="evidence" value="ECO:0007669"/>
    <property type="project" value="InterPro"/>
</dbReference>
<dbReference type="InterPro" id="IPR003709">
    <property type="entry name" value="VanY-like_core_dom"/>
</dbReference>
<keyword evidence="2" id="KW-0812">Transmembrane</keyword>
<keyword evidence="2" id="KW-0472">Membrane</keyword>
<dbReference type="Gene3D" id="3.30.1380.10">
    <property type="match status" value="1"/>
</dbReference>
<dbReference type="EMBL" id="MHUC01000006">
    <property type="protein sequence ID" value="OHA71281.1"/>
    <property type="molecule type" value="Genomic_DNA"/>
</dbReference>
<reference evidence="4 5" key="1">
    <citation type="journal article" date="2016" name="Nat. Commun.">
        <title>Thousands of microbial genomes shed light on interconnected biogeochemical processes in an aquifer system.</title>
        <authorList>
            <person name="Anantharaman K."/>
            <person name="Brown C.T."/>
            <person name="Hug L.A."/>
            <person name="Sharon I."/>
            <person name="Castelle C.J."/>
            <person name="Probst A.J."/>
            <person name="Thomas B.C."/>
            <person name="Singh A."/>
            <person name="Wilkins M.J."/>
            <person name="Karaoz U."/>
            <person name="Brodie E.L."/>
            <person name="Williams K.H."/>
            <person name="Hubbard S.S."/>
            <person name="Banfield J.F."/>
        </authorList>
    </citation>
    <scope>NUCLEOTIDE SEQUENCE [LARGE SCALE GENOMIC DNA]</scope>
</reference>
<proteinExistence type="predicted"/>
<dbReference type="SUPFAM" id="SSF55166">
    <property type="entry name" value="Hedgehog/DD-peptidase"/>
    <property type="match status" value="1"/>
</dbReference>
<dbReference type="CDD" id="cd14852">
    <property type="entry name" value="LD-carboxypeptidase"/>
    <property type="match status" value="1"/>
</dbReference>
<feature type="domain" description="D-alanyl-D-alanine carboxypeptidase-like core" evidence="3">
    <location>
        <begin position="149"/>
        <end position="271"/>
    </location>
</feature>
<dbReference type="PANTHER" id="PTHR34385:SF1">
    <property type="entry name" value="PEPTIDOGLYCAN L-ALANYL-D-GLUTAMATE ENDOPEPTIDASE CWLK"/>
    <property type="match status" value="1"/>
</dbReference>
<evidence type="ECO:0000256" key="2">
    <source>
        <dbReference type="SAM" id="Phobius"/>
    </source>
</evidence>
<protein>
    <recommendedName>
        <fullName evidence="3">D-alanyl-D-alanine carboxypeptidase-like core domain-containing protein</fullName>
    </recommendedName>
</protein>
<dbReference type="Pfam" id="PF02557">
    <property type="entry name" value="VanY"/>
    <property type="match status" value="1"/>
</dbReference>
<dbReference type="InterPro" id="IPR009045">
    <property type="entry name" value="Zn_M74/Hedgehog-like"/>
</dbReference>
<accession>A0A1G2RGV2</accession>